<comment type="caution">
    <text evidence="3">The sequence shown here is derived from an EMBL/GenBank/DDBJ whole genome shotgun (WGS) entry which is preliminary data.</text>
</comment>
<dbReference type="InterPro" id="IPR013185">
    <property type="entry name" value="Transl_elong_KOW-like"/>
</dbReference>
<dbReference type="InterPro" id="IPR020599">
    <property type="entry name" value="Transl_elong_fac_P/YeiP"/>
</dbReference>
<name>A0A2H0N772_9BACT</name>
<gene>
    <name evidence="3" type="ORF">COV57_02820</name>
</gene>
<dbReference type="Gene3D" id="2.30.30.30">
    <property type="match status" value="1"/>
</dbReference>
<dbReference type="PIRSF" id="PIRSF005901">
    <property type="entry name" value="EF-P"/>
    <property type="match status" value="1"/>
</dbReference>
<keyword evidence="3" id="KW-0251">Elongation factor</keyword>
<dbReference type="Pfam" id="PF08207">
    <property type="entry name" value="EFP_N"/>
    <property type="match status" value="1"/>
</dbReference>
<proteinExistence type="inferred from homology"/>
<dbReference type="GO" id="GO:0043043">
    <property type="term" value="P:peptide biosynthetic process"/>
    <property type="evidence" value="ECO:0007669"/>
    <property type="project" value="InterPro"/>
</dbReference>
<dbReference type="InterPro" id="IPR013852">
    <property type="entry name" value="Transl_elong_P/YeiP_CS"/>
</dbReference>
<dbReference type="GO" id="GO:0003746">
    <property type="term" value="F:translation elongation factor activity"/>
    <property type="evidence" value="ECO:0007669"/>
    <property type="project" value="UniProtKB-KW"/>
</dbReference>
<dbReference type="EMBL" id="PCWO01000041">
    <property type="protein sequence ID" value="PIR04743.1"/>
    <property type="molecule type" value="Genomic_DNA"/>
</dbReference>
<organism evidence="3 4">
    <name type="scientific">Candidatus Liptonbacteria bacterium CG11_big_fil_rev_8_21_14_0_20_35_14</name>
    <dbReference type="NCBI Taxonomy" id="1974634"/>
    <lineage>
        <taxon>Bacteria</taxon>
        <taxon>Candidatus Liptoniibacteriota</taxon>
    </lineage>
</organism>
<feature type="domain" description="Elongation factor P C-terminal" evidence="2">
    <location>
        <begin position="135"/>
        <end position="190"/>
    </location>
</feature>
<reference evidence="3 4" key="1">
    <citation type="submission" date="2017-09" db="EMBL/GenBank/DDBJ databases">
        <title>Depth-based differentiation of microbial function through sediment-hosted aquifers and enrichment of novel symbionts in the deep terrestrial subsurface.</title>
        <authorList>
            <person name="Probst A.J."/>
            <person name="Ladd B."/>
            <person name="Jarett J.K."/>
            <person name="Geller-Mcgrath D.E."/>
            <person name="Sieber C.M."/>
            <person name="Emerson J.B."/>
            <person name="Anantharaman K."/>
            <person name="Thomas B.C."/>
            <person name="Malmstrom R."/>
            <person name="Stieglmeier M."/>
            <person name="Klingl A."/>
            <person name="Woyke T."/>
            <person name="Ryan C.M."/>
            <person name="Banfield J.F."/>
        </authorList>
    </citation>
    <scope>NUCLEOTIDE SEQUENCE [LARGE SCALE GENOMIC DNA]</scope>
    <source>
        <strain evidence="3">CG11_big_fil_rev_8_21_14_0_20_35_14</strain>
    </source>
</reference>
<protein>
    <submittedName>
        <fullName evidence="3">Elongation factor P</fullName>
    </submittedName>
</protein>
<dbReference type="InterPro" id="IPR008991">
    <property type="entry name" value="Translation_prot_SH3-like_sf"/>
</dbReference>
<evidence type="ECO:0000259" key="2">
    <source>
        <dbReference type="SMART" id="SM00841"/>
    </source>
</evidence>
<dbReference type="AlphaFoldDB" id="A0A2H0N772"/>
<dbReference type="SUPFAM" id="SSF50104">
    <property type="entry name" value="Translation proteins SH3-like domain"/>
    <property type="match status" value="1"/>
</dbReference>
<evidence type="ECO:0000256" key="1">
    <source>
        <dbReference type="ARBA" id="ARBA00009479"/>
    </source>
</evidence>
<dbReference type="Gene3D" id="2.40.50.140">
    <property type="entry name" value="Nucleic acid-binding proteins"/>
    <property type="match status" value="2"/>
</dbReference>
<dbReference type="Proteomes" id="UP000229893">
    <property type="component" value="Unassembled WGS sequence"/>
</dbReference>
<evidence type="ECO:0000313" key="3">
    <source>
        <dbReference type="EMBL" id="PIR04743.1"/>
    </source>
</evidence>
<dbReference type="InterPro" id="IPR012340">
    <property type="entry name" value="NA-bd_OB-fold"/>
</dbReference>
<evidence type="ECO:0000313" key="4">
    <source>
        <dbReference type="Proteomes" id="UP000229893"/>
    </source>
</evidence>
<sequence>MSFMSTISLNDIKKGAYVVLEGEPYRVVDREHSAMQQRKAVIRLRLKNLKTRKVKDETMVSSSGIEEADIEKSSAIFIYERGGEYFFHETGNPADRFSLSSEVLSDYALYLKNKMEVETLVYEGDIIGITLPIKVEYEVVEAPPVIKSATAAGGTKQVKIETGAVISVPMFIETGDKIIVNTERGEYVSKA</sequence>
<dbReference type="InterPro" id="IPR014722">
    <property type="entry name" value="Rib_uL2_dom2"/>
</dbReference>
<dbReference type="PROSITE" id="PS01275">
    <property type="entry name" value="EFP"/>
    <property type="match status" value="1"/>
</dbReference>
<dbReference type="NCBIfam" id="NF001810">
    <property type="entry name" value="PRK00529.1"/>
    <property type="match status" value="1"/>
</dbReference>
<dbReference type="PANTHER" id="PTHR30053:SF12">
    <property type="entry name" value="ELONGATION FACTOR P (EF-P) FAMILY PROTEIN"/>
    <property type="match status" value="1"/>
</dbReference>
<dbReference type="InterPro" id="IPR015365">
    <property type="entry name" value="Elong-fact-P_C"/>
</dbReference>
<dbReference type="CDD" id="cd05794">
    <property type="entry name" value="S1_EF-P_repeat_2"/>
    <property type="match status" value="1"/>
</dbReference>
<dbReference type="SUPFAM" id="SSF50249">
    <property type="entry name" value="Nucleic acid-binding proteins"/>
    <property type="match status" value="1"/>
</dbReference>
<dbReference type="FunFam" id="2.40.50.140:FF:000004">
    <property type="entry name" value="Elongation factor P"/>
    <property type="match status" value="1"/>
</dbReference>
<comment type="similarity">
    <text evidence="1">Belongs to the elongation factor P family.</text>
</comment>
<dbReference type="SMART" id="SM00841">
    <property type="entry name" value="Elong-fact-P_C"/>
    <property type="match status" value="1"/>
</dbReference>
<dbReference type="PANTHER" id="PTHR30053">
    <property type="entry name" value="ELONGATION FACTOR P"/>
    <property type="match status" value="1"/>
</dbReference>
<dbReference type="GO" id="GO:0005829">
    <property type="term" value="C:cytosol"/>
    <property type="evidence" value="ECO:0007669"/>
    <property type="project" value="UniProtKB-ARBA"/>
</dbReference>
<accession>A0A2H0N772</accession>
<dbReference type="Pfam" id="PF09285">
    <property type="entry name" value="Elong-fact-P_C"/>
    <property type="match status" value="1"/>
</dbReference>
<keyword evidence="3" id="KW-0648">Protein biosynthesis</keyword>